<accession>J9Z8E3</accession>
<sequence length="42" mass="4502">MRDTAGGHHSPDGLGQGALMTTLEAEGREEQENDFFEHSGSV</sequence>
<dbReference type="STRING" id="1048260.LFML04_0518"/>
<reference evidence="2 3" key="1">
    <citation type="journal article" date="2011" name="J. Microbiol.">
        <title>Complete genome of Leptospirillum ferriphilum ML-04 provides insight into its physiology and environmental adaptation.</title>
        <authorList>
            <person name="Mi S."/>
            <person name="Song J."/>
            <person name="Lin J."/>
            <person name="Che Y."/>
            <person name="Zheng H."/>
            <person name="Lin J."/>
        </authorList>
    </citation>
    <scope>NUCLEOTIDE SEQUENCE [LARGE SCALE GENOMIC DNA]</scope>
    <source>
        <strain evidence="2 3">ML-04</strain>
    </source>
</reference>
<feature type="compositionally biased region" description="Basic and acidic residues" evidence="1">
    <location>
        <begin position="1"/>
        <end position="11"/>
    </location>
</feature>
<dbReference type="KEGG" id="lfi:LFML04_0518"/>
<dbReference type="HOGENOM" id="CLU_3253506_0_0_0"/>
<dbReference type="AlphaFoldDB" id="J9Z8E3"/>
<evidence type="ECO:0000256" key="1">
    <source>
        <dbReference type="SAM" id="MobiDB-lite"/>
    </source>
</evidence>
<feature type="region of interest" description="Disordered" evidence="1">
    <location>
        <begin position="1"/>
        <end position="42"/>
    </location>
</feature>
<gene>
    <name evidence="2" type="ordered locus">LFML04_0518</name>
</gene>
<organism evidence="2 3">
    <name type="scientific">Leptospirillum ferriphilum (strain ML-04)</name>
    <dbReference type="NCBI Taxonomy" id="1048260"/>
    <lineage>
        <taxon>Bacteria</taxon>
        <taxon>Pseudomonadati</taxon>
        <taxon>Nitrospirota</taxon>
        <taxon>Nitrospiria</taxon>
        <taxon>Nitrospirales</taxon>
        <taxon>Nitrospiraceae</taxon>
        <taxon>Leptospirillum</taxon>
    </lineage>
</organism>
<dbReference type="EMBL" id="CP002919">
    <property type="protein sequence ID" value="AFS52755.1"/>
    <property type="molecule type" value="Genomic_DNA"/>
</dbReference>
<dbReference type="Proteomes" id="UP000006177">
    <property type="component" value="Chromosome"/>
</dbReference>
<protein>
    <submittedName>
        <fullName evidence="2">Uncharacterized protein</fullName>
    </submittedName>
</protein>
<proteinExistence type="predicted"/>
<evidence type="ECO:0000313" key="2">
    <source>
        <dbReference type="EMBL" id="AFS52755.1"/>
    </source>
</evidence>
<name>J9Z8E3_LEPFM</name>
<evidence type="ECO:0000313" key="3">
    <source>
        <dbReference type="Proteomes" id="UP000006177"/>
    </source>
</evidence>